<dbReference type="InterPro" id="IPR036388">
    <property type="entry name" value="WH-like_DNA-bd_sf"/>
</dbReference>
<dbReference type="InterPro" id="IPR000835">
    <property type="entry name" value="HTH_MarR-typ"/>
</dbReference>
<accession>A0A916QD17</accession>
<evidence type="ECO:0000259" key="2">
    <source>
        <dbReference type="PROSITE" id="PS50995"/>
    </source>
</evidence>
<dbReference type="InterPro" id="IPR036390">
    <property type="entry name" value="WH_DNA-bd_sf"/>
</dbReference>
<organism evidence="3 4">
    <name type="scientific">Insulibacter thermoxylanivorax</name>
    <dbReference type="NCBI Taxonomy" id="2749268"/>
    <lineage>
        <taxon>Bacteria</taxon>
        <taxon>Bacillati</taxon>
        <taxon>Bacillota</taxon>
        <taxon>Bacilli</taxon>
        <taxon>Bacillales</taxon>
        <taxon>Paenibacillaceae</taxon>
        <taxon>Insulibacter</taxon>
    </lineage>
</organism>
<dbReference type="GO" id="GO:0006950">
    <property type="term" value="P:response to stress"/>
    <property type="evidence" value="ECO:0007669"/>
    <property type="project" value="TreeGrafter"/>
</dbReference>
<evidence type="ECO:0000313" key="3">
    <source>
        <dbReference type="EMBL" id="GFR38492.1"/>
    </source>
</evidence>
<name>A0A916QD17_9BACL</name>
<protein>
    <submittedName>
        <fullName evidence="3">HTH-type transcriptional regulator YcgE</fullName>
    </submittedName>
</protein>
<dbReference type="AlphaFoldDB" id="A0A916QD17"/>
<dbReference type="SMART" id="SM00347">
    <property type="entry name" value="HTH_MARR"/>
    <property type="match status" value="1"/>
</dbReference>
<dbReference type="InterPro" id="IPR039422">
    <property type="entry name" value="MarR/SlyA-like"/>
</dbReference>
<evidence type="ECO:0000313" key="4">
    <source>
        <dbReference type="Proteomes" id="UP000654993"/>
    </source>
</evidence>
<dbReference type="SUPFAM" id="SSF46785">
    <property type="entry name" value="Winged helix' DNA-binding domain"/>
    <property type="match status" value="1"/>
</dbReference>
<comment type="caution">
    <text evidence="3">The sequence shown here is derived from an EMBL/GenBank/DDBJ whole genome shotgun (WGS) entry which is preliminary data.</text>
</comment>
<gene>
    <name evidence="3" type="primary">ycgE</name>
    <name evidence="3" type="ORF">PRECH8_17880</name>
</gene>
<reference evidence="3" key="1">
    <citation type="submission" date="2020-08" db="EMBL/GenBank/DDBJ databases">
        <authorList>
            <person name="Uke A."/>
            <person name="Chhe C."/>
            <person name="Baramee S."/>
            <person name="Kosugi A."/>
        </authorList>
    </citation>
    <scope>NUCLEOTIDE SEQUENCE</scope>
    <source>
        <strain evidence="3">DA-C8</strain>
    </source>
</reference>
<reference evidence="3" key="2">
    <citation type="journal article" date="2021" name="Data Brief">
        <title>Draft genome sequence data of the facultative, thermophilic, xylanolytic bacterium Paenibacillus sp. strain DA-C8.</title>
        <authorList>
            <person name="Chhe C."/>
            <person name="Uke A."/>
            <person name="Baramee S."/>
            <person name="Ungkulpasvich U."/>
            <person name="Tachaapaikoon C."/>
            <person name="Pason P."/>
            <person name="Waeonukul R."/>
            <person name="Ratanakhanokchai K."/>
            <person name="Kosugi A."/>
        </authorList>
    </citation>
    <scope>NUCLEOTIDE SEQUENCE</scope>
    <source>
        <strain evidence="3">DA-C8</strain>
    </source>
</reference>
<dbReference type="Gene3D" id="1.10.10.10">
    <property type="entry name" value="Winged helix-like DNA-binding domain superfamily/Winged helix DNA-binding domain"/>
    <property type="match status" value="1"/>
</dbReference>
<sequence>MNRQKNLEELHTLYTSLQHASKELSTQTVFFHQAVAKYLGLNITDHKCLDIVLGMGRATAGQLADLTGLTTGAITNVINRLEKAGFIRRVKDPSDMRIVYVELVHQHLEPLREVFAPLVEAMTELYSRYNAEELQLILDYLGRSAKILAKQTEQLKRSRS</sequence>
<dbReference type="EMBL" id="BMAQ01000019">
    <property type="protein sequence ID" value="GFR38492.1"/>
    <property type="molecule type" value="Genomic_DNA"/>
</dbReference>
<feature type="domain" description="HTH marR-type" evidence="2">
    <location>
        <begin position="10"/>
        <end position="146"/>
    </location>
</feature>
<keyword evidence="1" id="KW-0238">DNA-binding</keyword>
<dbReference type="PANTHER" id="PTHR33164:SF106">
    <property type="entry name" value="TRANSCRIPTIONAL REGULATORY PROTEIN"/>
    <property type="match status" value="1"/>
</dbReference>
<dbReference type="Proteomes" id="UP000654993">
    <property type="component" value="Unassembled WGS sequence"/>
</dbReference>
<proteinExistence type="predicted"/>
<dbReference type="GO" id="GO:0003700">
    <property type="term" value="F:DNA-binding transcription factor activity"/>
    <property type="evidence" value="ECO:0007669"/>
    <property type="project" value="InterPro"/>
</dbReference>
<dbReference type="Pfam" id="PF01047">
    <property type="entry name" value="MarR"/>
    <property type="match status" value="1"/>
</dbReference>
<dbReference type="PROSITE" id="PS50995">
    <property type="entry name" value="HTH_MARR_2"/>
    <property type="match status" value="1"/>
</dbReference>
<dbReference type="RefSeq" id="WP_200966739.1">
    <property type="nucleotide sequence ID" value="NZ_BMAQ01000019.1"/>
</dbReference>
<evidence type="ECO:0000256" key="1">
    <source>
        <dbReference type="ARBA" id="ARBA00023125"/>
    </source>
</evidence>
<keyword evidence="4" id="KW-1185">Reference proteome</keyword>
<dbReference type="GO" id="GO:0003677">
    <property type="term" value="F:DNA binding"/>
    <property type="evidence" value="ECO:0007669"/>
    <property type="project" value="UniProtKB-KW"/>
</dbReference>
<dbReference type="PANTHER" id="PTHR33164">
    <property type="entry name" value="TRANSCRIPTIONAL REGULATOR, MARR FAMILY"/>
    <property type="match status" value="1"/>
</dbReference>